<feature type="domain" description="Acyl-CoA dehydrogenase/oxidase C-terminal" evidence="11">
    <location>
        <begin position="282"/>
        <end position="450"/>
    </location>
</feature>
<dbReference type="InterPro" id="IPR025878">
    <property type="entry name" value="Acyl-CoA_dh-like_C_dom"/>
</dbReference>
<dbReference type="KEGG" id="mor:MOC_3768"/>
<evidence type="ECO:0000313" key="16">
    <source>
        <dbReference type="Proteomes" id="UP000029492"/>
    </source>
</evidence>
<comment type="cofactor">
    <cofactor evidence="1 10">
        <name>FAD</name>
        <dbReference type="ChEBI" id="CHEBI:57692"/>
    </cofactor>
</comment>
<keyword evidence="4 10" id="KW-0274">FAD</keyword>
<dbReference type="EMBL" id="CP003811">
    <property type="protein sequence ID" value="AIQ91523.1"/>
    <property type="molecule type" value="Genomic_DNA"/>
</dbReference>
<dbReference type="FunFam" id="2.40.110.10:FF:000031">
    <property type="entry name" value="Acyl-CoA dehydrogenase, putative"/>
    <property type="match status" value="1"/>
</dbReference>
<dbReference type="PANTHER" id="PTHR42803:SF1">
    <property type="entry name" value="BROAD-SPECIFICITY LINEAR ACYL-COA DEHYDROGENASE FADE5"/>
    <property type="match status" value="1"/>
</dbReference>
<gene>
    <name evidence="15" type="ORF">MOC_3768</name>
</gene>
<dbReference type="Gene3D" id="1.20.140.10">
    <property type="entry name" value="Butyryl-CoA Dehydrogenase, subunit A, domain 3"/>
    <property type="match status" value="1"/>
</dbReference>
<dbReference type="PANTHER" id="PTHR42803">
    <property type="entry name" value="ACYL-COA DEHYDROGENASE"/>
    <property type="match status" value="1"/>
</dbReference>
<comment type="similarity">
    <text evidence="2 10">Belongs to the acyl-CoA dehydrogenase family.</text>
</comment>
<evidence type="ECO:0000256" key="1">
    <source>
        <dbReference type="ARBA" id="ARBA00001974"/>
    </source>
</evidence>
<dbReference type="RefSeq" id="WP_043758656.1">
    <property type="nucleotide sequence ID" value="NZ_CP003811.1"/>
</dbReference>
<dbReference type="AlphaFoldDB" id="A0A089P0F8"/>
<evidence type="ECO:0000259" key="11">
    <source>
        <dbReference type="Pfam" id="PF00441"/>
    </source>
</evidence>
<dbReference type="Gene3D" id="1.10.540.10">
    <property type="entry name" value="Acyl-CoA dehydrogenase/oxidase, N-terminal domain"/>
    <property type="match status" value="1"/>
</dbReference>
<dbReference type="SUPFAM" id="SSF56645">
    <property type="entry name" value="Acyl-CoA dehydrogenase NM domain-like"/>
    <property type="match status" value="1"/>
</dbReference>
<dbReference type="HOGENOM" id="CLU_018204_12_2_5"/>
<dbReference type="Proteomes" id="UP000029492">
    <property type="component" value="Chromosome"/>
</dbReference>
<dbReference type="Pfam" id="PF12806">
    <property type="entry name" value="Acyl-CoA_dh_C"/>
    <property type="match status" value="1"/>
</dbReference>
<evidence type="ECO:0000256" key="3">
    <source>
        <dbReference type="ARBA" id="ARBA00022630"/>
    </source>
</evidence>
<feature type="domain" description="Acyl-CoA oxidase/dehydrogenase middle" evidence="12">
    <location>
        <begin position="162"/>
        <end position="271"/>
    </location>
</feature>
<feature type="domain" description="Acyl-CoA dehydrogenase/oxidase N-terminal" evidence="13">
    <location>
        <begin position="39"/>
        <end position="156"/>
    </location>
</feature>
<evidence type="ECO:0000313" key="15">
    <source>
        <dbReference type="EMBL" id="AIQ91523.1"/>
    </source>
</evidence>
<dbReference type="eggNOG" id="COG1960">
    <property type="taxonomic scope" value="Bacteria"/>
</dbReference>
<evidence type="ECO:0000256" key="2">
    <source>
        <dbReference type="ARBA" id="ARBA00009347"/>
    </source>
</evidence>
<evidence type="ECO:0000256" key="9">
    <source>
        <dbReference type="ARBA" id="ARBA00069043"/>
    </source>
</evidence>
<evidence type="ECO:0000259" key="12">
    <source>
        <dbReference type="Pfam" id="PF02770"/>
    </source>
</evidence>
<keyword evidence="3 10" id="KW-0285">Flavoprotein</keyword>
<dbReference type="InterPro" id="IPR046373">
    <property type="entry name" value="Acyl-CoA_Oxase/DH_mid-dom_sf"/>
</dbReference>
<evidence type="ECO:0000256" key="4">
    <source>
        <dbReference type="ARBA" id="ARBA00022827"/>
    </source>
</evidence>
<dbReference type="Pfam" id="PF00441">
    <property type="entry name" value="Acyl-CoA_dh_1"/>
    <property type="match status" value="1"/>
</dbReference>
<keyword evidence="5 10" id="KW-0560">Oxidoreductase</keyword>
<dbReference type="InterPro" id="IPR009075">
    <property type="entry name" value="AcylCo_DH/oxidase_C"/>
</dbReference>
<evidence type="ECO:0000256" key="6">
    <source>
        <dbReference type="ARBA" id="ARBA00051388"/>
    </source>
</evidence>
<dbReference type="Pfam" id="PF02770">
    <property type="entry name" value="Acyl-CoA_dh_M"/>
    <property type="match status" value="1"/>
</dbReference>
<accession>A0A089P0F8</accession>
<dbReference type="GO" id="GO:0016627">
    <property type="term" value="F:oxidoreductase activity, acting on the CH-CH group of donors"/>
    <property type="evidence" value="ECO:0007669"/>
    <property type="project" value="InterPro"/>
</dbReference>
<feature type="domain" description="Acetyl-CoA dehydrogenase-like C-terminal" evidence="14">
    <location>
        <begin position="470"/>
        <end position="592"/>
    </location>
</feature>
<dbReference type="SUPFAM" id="SSF47203">
    <property type="entry name" value="Acyl-CoA dehydrogenase C-terminal domain-like"/>
    <property type="match status" value="1"/>
</dbReference>
<sequence length="596" mass="63804">MQTYKAPLRDMRFVLHELHADPGSEPLPGLEEITPDVADAILEEAAKFCTERLLPLNASGDAEGCRLENGVVRTPKGFPEAYAAFRAGGWTAMGSDPAYGGQGLPETINKLVEEMICSTNLSFGLYPGLSHGAYKAIAGHASEALKAAYLPKIVDGTWSGTMCLTEAHCGTDLGLLRTRAVPQDDGSYRITGSKIFISAGDHDLTENIVHLVLARLPDAPKGVKGISLFLVPKFLPAPDGTPGARNGVTCSALEHKMGIKASATCQLSFDDAVGWLVGEPHKGMRAMFTMMNSERLSVGIQGLGAGEAAYQGAVAYARERLQGRALSGAKRPDLAADPIIVHPDVRRMLMTIRAYNEGARALGGWVARSLDVMERHPDPAERRRAEDFSALMTPVVKALFTDLGFEAASIGLQVYGGHGFIRDHGMEQYVRDARISMIYEGTNGVQALDLVGRKLPAHAGRLLRGFFHPVLAFLDAALEDDALAPLALPVSKAFGALQLATAHIAQRGLKDPDEAGAVATDYLRLFGLVALGFMWVRAAKVAQAALADGTPERDFYEAKLATARFFIERILPQVAGLLAAIKSGKGAMMALDEAMF</sequence>
<dbReference type="Pfam" id="PF02771">
    <property type="entry name" value="Acyl-CoA_dh_N"/>
    <property type="match status" value="1"/>
</dbReference>
<dbReference type="InterPro" id="IPR013786">
    <property type="entry name" value="AcylCoA_DH/ox_N"/>
</dbReference>
<comment type="function">
    <text evidence="7">Involved in the assimilation of dimethylsulphoniopropionate (DMSP), an important compound in the fixation of carbon in marine phytoplankton, by mediating the conversion of 3-(methylthio)propanoyl-CoA (MMPA-CoA) to 3-(methylthio)acryloyl-CoA (MTA-CoA).</text>
</comment>
<keyword evidence="16" id="KW-1185">Reference proteome</keyword>
<dbReference type="Gene3D" id="2.40.110.10">
    <property type="entry name" value="Butyryl-CoA Dehydrogenase, subunit A, domain 2"/>
    <property type="match status" value="1"/>
</dbReference>
<organism evidence="15 16">
    <name type="scientific">Methylobacterium oryzae CBMB20</name>
    <dbReference type="NCBI Taxonomy" id="693986"/>
    <lineage>
        <taxon>Bacteria</taxon>
        <taxon>Pseudomonadati</taxon>
        <taxon>Pseudomonadota</taxon>
        <taxon>Alphaproteobacteria</taxon>
        <taxon>Hyphomicrobiales</taxon>
        <taxon>Methylobacteriaceae</taxon>
        <taxon>Methylobacterium</taxon>
    </lineage>
</organism>
<comment type="catalytic activity">
    <reaction evidence="6">
        <text>3-(methylsulfanyl)propanoyl-CoA + oxidized [electron-transfer flavoprotein] + H(+) = 3-(methylsulfanyl)acryloyl-CoA + reduced [electron-transfer flavoprotein]</text>
        <dbReference type="Rhea" id="RHEA:52612"/>
        <dbReference type="Rhea" id="RHEA-COMP:10685"/>
        <dbReference type="Rhea" id="RHEA-COMP:10686"/>
        <dbReference type="ChEBI" id="CHEBI:15378"/>
        <dbReference type="ChEBI" id="CHEBI:57692"/>
        <dbReference type="ChEBI" id="CHEBI:58307"/>
        <dbReference type="ChEBI" id="CHEBI:82815"/>
        <dbReference type="ChEBI" id="CHEBI:84994"/>
        <dbReference type="EC" id="1.3.99.41"/>
    </reaction>
    <physiologicalReaction direction="left-to-right" evidence="6">
        <dbReference type="Rhea" id="RHEA:52613"/>
    </physiologicalReaction>
</comment>
<evidence type="ECO:0000256" key="10">
    <source>
        <dbReference type="RuleBase" id="RU362125"/>
    </source>
</evidence>
<evidence type="ECO:0000259" key="14">
    <source>
        <dbReference type="Pfam" id="PF12806"/>
    </source>
</evidence>
<name>A0A089P0F8_9HYPH</name>
<dbReference type="EC" id="1.3.99.41" evidence="8"/>
<evidence type="ECO:0000256" key="7">
    <source>
        <dbReference type="ARBA" id="ARBA00058683"/>
    </source>
</evidence>
<proteinExistence type="inferred from homology"/>
<dbReference type="STRING" id="693986.MOC_3768"/>
<dbReference type="InterPro" id="IPR009100">
    <property type="entry name" value="AcylCoA_DH/oxidase_NM_dom_sf"/>
</dbReference>
<reference evidence="15 16" key="1">
    <citation type="journal article" date="2014" name="PLoS ONE">
        <title>Genome Information of Methylobacterium oryzae, a Plant-Probiotic Methylotroph in the Phyllosphere.</title>
        <authorList>
            <person name="Kwak M.J."/>
            <person name="Jeong H."/>
            <person name="Madhaiyan M."/>
            <person name="Lee Y."/>
            <person name="Sa T.M."/>
            <person name="Oh T.K."/>
            <person name="Kim J.F."/>
        </authorList>
    </citation>
    <scope>NUCLEOTIDE SEQUENCE [LARGE SCALE GENOMIC DNA]</scope>
    <source>
        <strain evidence="15 16">CBMB20</strain>
    </source>
</reference>
<evidence type="ECO:0000259" key="13">
    <source>
        <dbReference type="Pfam" id="PF02771"/>
    </source>
</evidence>
<protein>
    <recommendedName>
        <fullName evidence="9">3-methylmercaptopropionyl-CoA dehydrogenase</fullName>
        <ecNumber evidence="8">1.3.99.41</ecNumber>
    </recommendedName>
</protein>
<dbReference type="InterPro" id="IPR036250">
    <property type="entry name" value="AcylCo_DH-like_C"/>
</dbReference>
<dbReference type="InterPro" id="IPR037069">
    <property type="entry name" value="AcylCoA_DH/ox_N_sf"/>
</dbReference>
<dbReference type="InterPro" id="IPR006091">
    <property type="entry name" value="Acyl-CoA_Oxase/DH_mid-dom"/>
</dbReference>
<evidence type="ECO:0000256" key="5">
    <source>
        <dbReference type="ARBA" id="ARBA00023002"/>
    </source>
</evidence>
<dbReference type="InterPro" id="IPR052166">
    <property type="entry name" value="Diverse_Acyl-CoA_DH"/>
</dbReference>
<dbReference type="GO" id="GO:0050660">
    <property type="term" value="F:flavin adenine dinucleotide binding"/>
    <property type="evidence" value="ECO:0007669"/>
    <property type="project" value="InterPro"/>
</dbReference>
<evidence type="ECO:0000256" key="8">
    <source>
        <dbReference type="ARBA" id="ARBA00066694"/>
    </source>
</evidence>